<dbReference type="PROSITE" id="PS51186">
    <property type="entry name" value="GNAT"/>
    <property type="match status" value="1"/>
</dbReference>
<name>A0ABU3GP11_9SPHI</name>
<dbReference type="InterPro" id="IPR053144">
    <property type="entry name" value="Acetyltransferase_Butenolide"/>
</dbReference>
<keyword evidence="3" id="KW-1185">Reference proteome</keyword>
<evidence type="ECO:0000313" key="3">
    <source>
        <dbReference type="Proteomes" id="UP001258315"/>
    </source>
</evidence>
<dbReference type="Gene3D" id="3.40.630.30">
    <property type="match status" value="1"/>
</dbReference>
<dbReference type="InterPro" id="IPR000182">
    <property type="entry name" value="GNAT_dom"/>
</dbReference>
<organism evidence="2 3">
    <name type="scientific">Mucilaginibacter terrae</name>
    <dbReference type="NCBI Taxonomy" id="1955052"/>
    <lineage>
        <taxon>Bacteria</taxon>
        <taxon>Pseudomonadati</taxon>
        <taxon>Bacteroidota</taxon>
        <taxon>Sphingobacteriia</taxon>
        <taxon>Sphingobacteriales</taxon>
        <taxon>Sphingobacteriaceae</taxon>
        <taxon>Mucilaginibacter</taxon>
    </lineage>
</organism>
<dbReference type="PANTHER" id="PTHR43233">
    <property type="entry name" value="FAMILY N-ACETYLTRANSFERASE, PUTATIVE (AFU_ORTHOLOGUE AFUA_6G03350)-RELATED"/>
    <property type="match status" value="1"/>
</dbReference>
<evidence type="ECO:0000259" key="1">
    <source>
        <dbReference type="PROSITE" id="PS51186"/>
    </source>
</evidence>
<dbReference type="Pfam" id="PF00583">
    <property type="entry name" value="Acetyltransf_1"/>
    <property type="match status" value="1"/>
</dbReference>
<dbReference type="RefSeq" id="WP_311947392.1">
    <property type="nucleotide sequence ID" value="NZ_JAVLVU010000001.1"/>
</dbReference>
<feature type="domain" description="N-acetyltransferase" evidence="1">
    <location>
        <begin position="16"/>
        <end position="148"/>
    </location>
</feature>
<dbReference type="InterPro" id="IPR016181">
    <property type="entry name" value="Acyl_CoA_acyltransferase"/>
</dbReference>
<reference evidence="3" key="1">
    <citation type="submission" date="2023-07" db="EMBL/GenBank/DDBJ databases">
        <title>Functional and genomic diversity of the sorghum phyllosphere microbiome.</title>
        <authorList>
            <person name="Shade A."/>
        </authorList>
    </citation>
    <scope>NUCLEOTIDE SEQUENCE [LARGE SCALE GENOMIC DNA]</scope>
    <source>
        <strain evidence="3">SORGH_AS_0422</strain>
    </source>
</reference>
<dbReference type="CDD" id="cd04301">
    <property type="entry name" value="NAT_SF"/>
    <property type="match status" value="1"/>
</dbReference>
<dbReference type="EMBL" id="JAVLVU010000001">
    <property type="protein sequence ID" value="MDT3401513.1"/>
    <property type="molecule type" value="Genomic_DNA"/>
</dbReference>
<evidence type="ECO:0000313" key="2">
    <source>
        <dbReference type="EMBL" id="MDT3401513.1"/>
    </source>
</evidence>
<accession>A0ABU3GP11</accession>
<gene>
    <name evidence="2" type="ORF">QE417_000585</name>
</gene>
<comment type="caution">
    <text evidence="2">The sequence shown here is derived from an EMBL/GenBank/DDBJ whole genome shotgun (WGS) entry which is preliminary data.</text>
</comment>
<sequence length="157" mass="18265">MEKNSITDAEFASKGYIISTDKQLLDFEVIYNFLNNESYWSKGIPPERLQRAIENSICFGIYKESKLCVFARVVTDMATFAYICDVFVLSNYRGEGLSKWLIQNIFEHPDLQGLRRWSLATADAHGLYEQYGFTVINKPERWMEIFTPYLTTTETLN</sequence>
<dbReference type="SUPFAM" id="SSF55729">
    <property type="entry name" value="Acyl-CoA N-acyltransferases (Nat)"/>
    <property type="match status" value="1"/>
</dbReference>
<proteinExistence type="predicted"/>
<dbReference type="Proteomes" id="UP001258315">
    <property type="component" value="Unassembled WGS sequence"/>
</dbReference>
<protein>
    <submittedName>
        <fullName evidence="2">GNAT superfamily N-acetyltransferase</fullName>
    </submittedName>
</protein>
<dbReference type="PANTHER" id="PTHR43233:SF1">
    <property type="entry name" value="FAMILY N-ACETYLTRANSFERASE, PUTATIVE (AFU_ORTHOLOGUE AFUA_6G03350)-RELATED"/>
    <property type="match status" value="1"/>
</dbReference>